<evidence type="ECO:0000259" key="4">
    <source>
        <dbReference type="SMART" id="SM00646"/>
    </source>
</evidence>
<dbReference type="PANTHER" id="PTHR30404">
    <property type="entry name" value="N-ACETYLMURAMOYL-L-ALANINE AMIDASE"/>
    <property type="match status" value="1"/>
</dbReference>
<dbReference type="EC" id="3.5.1.28" evidence="2"/>
<comment type="catalytic activity">
    <reaction evidence="1">
        <text>Hydrolyzes the link between N-acetylmuramoyl residues and L-amino acid residues in certain cell-wall glycopeptides.</text>
        <dbReference type="EC" id="3.5.1.28"/>
    </reaction>
</comment>
<evidence type="ECO:0000256" key="1">
    <source>
        <dbReference type="ARBA" id="ARBA00001561"/>
    </source>
</evidence>
<organism evidence="5 6">
    <name type="scientific">Sediminibacterium roseum</name>
    <dbReference type="NCBI Taxonomy" id="1978412"/>
    <lineage>
        <taxon>Bacteria</taxon>
        <taxon>Pseudomonadati</taxon>
        <taxon>Bacteroidota</taxon>
        <taxon>Chitinophagia</taxon>
        <taxon>Chitinophagales</taxon>
        <taxon>Chitinophagaceae</taxon>
        <taxon>Sediminibacterium</taxon>
    </lineage>
</organism>
<evidence type="ECO:0000313" key="5">
    <source>
        <dbReference type="EMBL" id="NCI51030.1"/>
    </source>
</evidence>
<accession>A0ABW9ZWX8</accession>
<evidence type="ECO:0000256" key="2">
    <source>
        <dbReference type="ARBA" id="ARBA00011901"/>
    </source>
</evidence>
<keyword evidence="6" id="KW-1185">Reference proteome</keyword>
<evidence type="ECO:0000313" key="6">
    <source>
        <dbReference type="Proteomes" id="UP000753802"/>
    </source>
</evidence>
<name>A0ABW9ZWX8_9BACT</name>
<dbReference type="InterPro" id="IPR050695">
    <property type="entry name" value="N-acetylmuramoyl_amidase_3"/>
</dbReference>
<feature type="domain" description="MurNAc-LAA" evidence="4">
    <location>
        <begin position="92"/>
        <end position="280"/>
    </location>
</feature>
<dbReference type="Pfam" id="PF01520">
    <property type="entry name" value="Amidase_3"/>
    <property type="match status" value="1"/>
</dbReference>
<dbReference type="Gene3D" id="3.40.630.40">
    <property type="entry name" value="Zn-dependent exopeptidases"/>
    <property type="match status" value="1"/>
</dbReference>
<sequence>MVLCSAMAASYGQTGTTGKKQPLKRIVIDPGHGGPASQARLFYGASGKHMEEKDVALATALKLRDVLQQEMPDVEITMTRTTDVFDHPTVKAKKANAAKGDLFISLHCNGMDPVRHKEITGYTTKTVKRKGKKIKKQIPEYRTWTTPHPAKGTETYLWGVGKTKDKEEALSESGYIDSAMIEFKKNDNPAMKMLNAMRTSEYAQRSRKLAEMVEEEFVRSGRESRGAKQRDEKGIWVLQAVAMPAILIELGFLSDPEEEEFITSSEGQQKNAESIAKAVKRYRTSLETQVNGTN</sequence>
<dbReference type="EMBL" id="JAACJS010000015">
    <property type="protein sequence ID" value="NCI51030.1"/>
    <property type="molecule type" value="Genomic_DNA"/>
</dbReference>
<dbReference type="PANTHER" id="PTHR30404:SF0">
    <property type="entry name" value="N-ACETYLMURAMOYL-L-ALANINE AMIDASE AMIC"/>
    <property type="match status" value="1"/>
</dbReference>
<dbReference type="Proteomes" id="UP000753802">
    <property type="component" value="Unassembled WGS sequence"/>
</dbReference>
<dbReference type="RefSeq" id="WP_161819331.1">
    <property type="nucleotide sequence ID" value="NZ_JAACJS010000015.1"/>
</dbReference>
<comment type="caution">
    <text evidence="5">The sequence shown here is derived from an EMBL/GenBank/DDBJ whole genome shotgun (WGS) entry which is preliminary data.</text>
</comment>
<dbReference type="InterPro" id="IPR002508">
    <property type="entry name" value="MurNAc-LAA_cat"/>
</dbReference>
<keyword evidence="3" id="KW-0378">Hydrolase</keyword>
<proteinExistence type="predicted"/>
<dbReference type="CDD" id="cd02696">
    <property type="entry name" value="MurNAc-LAA"/>
    <property type="match status" value="1"/>
</dbReference>
<evidence type="ECO:0000256" key="3">
    <source>
        <dbReference type="ARBA" id="ARBA00022801"/>
    </source>
</evidence>
<gene>
    <name evidence="5" type="ORF">GWC95_13935</name>
</gene>
<protein>
    <recommendedName>
        <fullName evidence="2">N-acetylmuramoyl-L-alanine amidase</fullName>
        <ecNumber evidence="2">3.5.1.28</ecNumber>
    </recommendedName>
</protein>
<dbReference type="SMART" id="SM00646">
    <property type="entry name" value="Ami_3"/>
    <property type="match status" value="1"/>
</dbReference>
<reference evidence="5 6" key="1">
    <citation type="submission" date="2020-01" db="EMBL/GenBank/DDBJ databases">
        <title>Genome analysis.</title>
        <authorList>
            <person name="Wu S."/>
            <person name="Wang G."/>
        </authorList>
    </citation>
    <scope>NUCLEOTIDE SEQUENCE [LARGE SCALE GENOMIC DNA]</scope>
    <source>
        <strain evidence="5 6">SYL130</strain>
    </source>
</reference>
<dbReference type="SUPFAM" id="SSF53187">
    <property type="entry name" value="Zn-dependent exopeptidases"/>
    <property type="match status" value="1"/>
</dbReference>